<proteinExistence type="predicted"/>
<evidence type="ECO:0000313" key="2">
    <source>
        <dbReference type="Proteomes" id="UP001162501"/>
    </source>
</evidence>
<protein>
    <submittedName>
        <fullName evidence="1">Uncharacterized protein</fullName>
    </submittedName>
</protein>
<organism evidence="1 2">
    <name type="scientific">Rangifer tarandus platyrhynchus</name>
    <name type="common">Svalbard reindeer</name>
    <dbReference type="NCBI Taxonomy" id="3082113"/>
    <lineage>
        <taxon>Eukaryota</taxon>
        <taxon>Metazoa</taxon>
        <taxon>Chordata</taxon>
        <taxon>Craniata</taxon>
        <taxon>Vertebrata</taxon>
        <taxon>Euteleostomi</taxon>
        <taxon>Mammalia</taxon>
        <taxon>Eutheria</taxon>
        <taxon>Laurasiatheria</taxon>
        <taxon>Artiodactyla</taxon>
        <taxon>Ruminantia</taxon>
        <taxon>Pecora</taxon>
        <taxon>Cervidae</taxon>
        <taxon>Odocoileinae</taxon>
        <taxon>Rangifer</taxon>
    </lineage>
</organism>
<gene>
    <name evidence="1" type="ORF">MRATA1EN22A_LOCUS2887</name>
</gene>
<dbReference type="EMBL" id="OX596095">
    <property type="protein sequence ID" value="CAM9465443.1"/>
    <property type="molecule type" value="Genomic_DNA"/>
</dbReference>
<evidence type="ECO:0000313" key="1">
    <source>
        <dbReference type="EMBL" id="CAM9465443.1"/>
    </source>
</evidence>
<reference evidence="1" key="1">
    <citation type="submission" date="2023-05" db="EMBL/GenBank/DDBJ databases">
        <authorList>
            <consortium name="ELIXIR-Norway"/>
        </authorList>
    </citation>
    <scope>NUCLEOTIDE SEQUENCE</scope>
</reference>
<reference evidence="1" key="2">
    <citation type="submission" date="2025-03" db="EMBL/GenBank/DDBJ databases">
        <authorList>
            <consortium name="ELIXIR-Norway"/>
            <consortium name="Elixir Norway"/>
        </authorList>
    </citation>
    <scope>NUCLEOTIDE SEQUENCE</scope>
</reference>
<dbReference type="Proteomes" id="UP001162501">
    <property type="component" value="Chromosome 11"/>
</dbReference>
<sequence>MEESLTFSLPDILKMLEDPYAAWRLLFLRTQVSSLYCYNSFSRTGFFFASTNDSSLEASPYTFLLKTSQEHFKYTFLLFSLCMRDLSSPNRG</sequence>
<name>A0AC59Y821_RANTA</name>
<accession>A0AC59Y821</accession>